<dbReference type="GeneID" id="19167139"/>
<evidence type="ECO:0000313" key="1">
    <source>
        <dbReference type="EMBL" id="EXJ89942.1"/>
    </source>
</evidence>
<dbReference type="HOGENOM" id="CLU_077468_1_0_1"/>
<dbReference type="Proteomes" id="UP000019478">
    <property type="component" value="Unassembled WGS sequence"/>
</dbReference>
<proteinExistence type="predicted"/>
<evidence type="ECO:0000313" key="2">
    <source>
        <dbReference type="Proteomes" id="UP000019478"/>
    </source>
</evidence>
<dbReference type="AlphaFoldDB" id="W9YAS2"/>
<dbReference type="PANTHER" id="PTHR42085">
    <property type="entry name" value="F-BOX DOMAIN-CONTAINING PROTEIN"/>
    <property type="match status" value="1"/>
</dbReference>
<organism evidence="1 2">
    <name type="scientific">Capronia epimyces CBS 606.96</name>
    <dbReference type="NCBI Taxonomy" id="1182542"/>
    <lineage>
        <taxon>Eukaryota</taxon>
        <taxon>Fungi</taxon>
        <taxon>Dikarya</taxon>
        <taxon>Ascomycota</taxon>
        <taxon>Pezizomycotina</taxon>
        <taxon>Eurotiomycetes</taxon>
        <taxon>Chaetothyriomycetidae</taxon>
        <taxon>Chaetothyriales</taxon>
        <taxon>Herpotrichiellaceae</taxon>
        <taxon>Capronia</taxon>
    </lineage>
</organism>
<keyword evidence="2" id="KW-1185">Reference proteome</keyword>
<sequence length="262" mass="29161">MSTKLGPINFLDLPNLVRDKIYEAVLVVLHPIYIFQESNSSVEAFAPDKPPRWLALLHTNRQISAEASAVLYRVNHFELVDITKPQIRVLQSFLNGIGTVNAASISNLSISFPTVIGIDEEPGKVRLKEDSLQCLKVLQDRCTNLSALETVVHYRNSGFFMKTEHFLRGALSQIDQYLKTINSLRRIIVRFEEPSRVPTSAAKLSGHQKQLSGHQKQLSGHQEILGKVLKAPKAGGKAAAVARYNVKNVVKETEDHSGTKKT</sequence>
<dbReference type="eggNOG" id="ENOG502SQKC">
    <property type="taxonomic scope" value="Eukaryota"/>
</dbReference>
<dbReference type="InterPro" id="IPR038883">
    <property type="entry name" value="AN11006-like"/>
</dbReference>
<dbReference type="PANTHER" id="PTHR42085:SF2">
    <property type="entry name" value="F-BOX DOMAIN-CONTAINING PROTEIN"/>
    <property type="match status" value="1"/>
</dbReference>
<reference evidence="1 2" key="1">
    <citation type="submission" date="2013-03" db="EMBL/GenBank/DDBJ databases">
        <title>The Genome Sequence of Capronia epimyces CBS 606.96.</title>
        <authorList>
            <consortium name="The Broad Institute Genomics Platform"/>
            <person name="Cuomo C."/>
            <person name="de Hoog S."/>
            <person name="Gorbushina A."/>
            <person name="Walker B."/>
            <person name="Young S.K."/>
            <person name="Zeng Q."/>
            <person name="Gargeya S."/>
            <person name="Fitzgerald M."/>
            <person name="Haas B."/>
            <person name="Abouelleil A."/>
            <person name="Allen A.W."/>
            <person name="Alvarado L."/>
            <person name="Arachchi H.M."/>
            <person name="Berlin A.M."/>
            <person name="Chapman S.B."/>
            <person name="Gainer-Dewar J."/>
            <person name="Goldberg J."/>
            <person name="Griggs A."/>
            <person name="Gujja S."/>
            <person name="Hansen M."/>
            <person name="Howarth C."/>
            <person name="Imamovic A."/>
            <person name="Ireland A."/>
            <person name="Larimer J."/>
            <person name="McCowan C."/>
            <person name="Murphy C."/>
            <person name="Pearson M."/>
            <person name="Poon T.W."/>
            <person name="Priest M."/>
            <person name="Roberts A."/>
            <person name="Saif S."/>
            <person name="Shea T."/>
            <person name="Sisk P."/>
            <person name="Sykes S."/>
            <person name="Wortman J."/>
            <person name="Nusbaum C."/>
            <person name="Birren B."/>
        </authorList>
    </citation>
    <scope>NUCLEOTIDE SEQUENCE [LARGE SCALE GENOMIC DNA]</scope>
    <source>
        <strain evidence="1 2">CBS 606.96</strain>
    </source>
</reference>
<dbReference type="RefSeq" id="XP_007731339.1">
    <property type="nucleotide sequence ID" value="XM_007733149.1"/>
</dbReference>
<protein>
    <submittedName>
        <fullName evidence="1">Uncharacterized protein</fullName>
    </submittedName>
</protein>
<dbReference type="EMBL" id="AMGY01000002">
    <property type="protein sequence ID" value="EXJ89942.1"/>
    <property type="molecule type" value="Genomic_DNA"/>
</dbReference>
<dbReference type="OrthoDB" id="62952at2759"/>
<name>W9YAS2_9EURO</name>
<gene>
    <name evidence="1" type="ORF">A1O3_03009</name>
</gene>
<accession>W9YAS2</accession>
<comment type="caution">
    <text evidence="1">The sequence shown here is derived from an EMBL/GenBank/DDBJ whole genome shotgun (WGS) entry which is preliminary data.</text>
</comment>